<dbReference type="GO" id="GO:0070652">
    <property type="term" value="C:HAUS complex"/>
    <property type="evidence" value="ECO:0007669"/>
    <property type="project" value="InterPro"/>
</dbReference>
<proteinExistence type="predicted"/>
<name>A0A1B6KF17_9HEMI</name>
<gene>
    <name evidence="1" type="ORF">g.50871</name>
</gene>
<dbReference type="Pfam" id="PF14817">
    <property type="entry name" value="HAUS5"/>
    <property type="match status" value="1"/>
</dbReference>
<evidence type="ECO:0000313" key="1">
    <source>
        <dbReference type="EMBL" id="JAT09774.1"/>
    </source>
</evidence>
<dbReference type="InterPro" id="IPR029131">
    <property type="entry name" value="HAUS5"/>
</dbReference>
<protein>
    <submittedName>
        <fullName evidence="1">Uncharacterized protein</fullName>
    </submittedName>
</protein>
<reference evidence="1" key="1">
    <citation type="submission" date="2015-11" db="EMBL/GenBank/DDBJ databases">
        <title>De novo transcriptome assembly of four potential Pierce s Disease insect vectors from Arizona vineyards.</title>
        <authorList>
            <person name="Tassone E.E."/>
        </authorList>
    </citation>
    <scope>NUCLEOTIDE SEQUENCE</scope>
</reference>
<accession>A0A1B6KF17</accession>
<sequence>MDSENIRMAEWLQMLGCPIVLRPVDFQRLNTPKMRSVWRHLREQVKPLRTVQTVRQNLLLSKLYNQNMLPDNFGNFRIQSIQELSQLHNMSGIQEEIIYLKKKVKVIDEKMQKTSYTLITKSNEKESLRHELMEHENKTVLLRLYQSRIQKDVEEVNVEIDNTNCFKIPQNLVSFTDMKNNKSTVVNYLNKCIVPTSETFDDAVLNDMILLTLEFPAITMYEGIVKVSSNALRSLNKCRTNLDISSCVKLKEEAVSDMYPFLKHLSNLNRLVFQNELDLSNSLDKVNEYSAKLEREKLTLKSVIEKICMHDSVGIDDEDLSPEECISSLVENTISLKAAEQSIVRNNELEVECIDYDDLKLQVEQLGTDEETLFENVDKKVSEVNHYISLILNSKLVGVKSTVLKTCSEQVSHFFDELRQQNEDSEALFLSYKSIINKECEIILNEPLTAVLRKWEESCELLSNNLVRDISKNPALLSLLLQSQPKNILKSTLEKVSWSHAIDYW</sequence>
<organism evidence="1">
    <name type="scientific">Graphocephala atropunctata</name>
    <dbReference type="NCBI Taxonomy" id="36148"/>
    <lineage>
        <taxon>Eukaryota</taxon>
        <taxon>Metazoa</taxon>
        <taxon>Ecdysozoa</taxon>
        <taxon>Arthropoda</taxon>
        <taxon>Hexapoda</taxon>
        <taxon>Insecta</taxon>
        <taxon>Pterygota</taxon>
        <taxon>Neoptera</taxon>
        <taxon>Paraneoptera</taxon>
        <taxon>Hemiptera</taxon>
        <taxon>Auchenorrhyncha</taxon>
        <taxon>Membracoidea</taxon>
        <taxon>Cicadellidae</taxon>
        <taxon>Cicadellinae</taxon>
        <taxon>Cicadellini</taxon>
        <taxon>Graphocephala</taxon>
    </lineage>
</organism>
<dbReference type="GO" id="GO:0051225">
    <property type="term" value="P:spindle assembly"/>
    <property type="evidence" value="ECO:0007669"/>
    <property type="project" value="InterPro"/>
</dbReference>
<dbReference type="AlphaFoldDB" id="A0A1B6KF17"/>
<dbReference type="EMBL" id="GEBQ01030203">
    <property type="protein sequence ID" value="JAT09774.1"/>
    <property type="molecule type" value="Transcribed_RNA"/>
</dbReference>